<dbReference type="GO" id="GO:0006508">
    <property type="term" value="P:proteolysis"/>
    <property type="evidence" value="ECO:0007669"/>
    <property type="project" value="UniProtKB-KW"/>
</dbReference>
<dbReference type="Proteomes" id="UP000095300">
    <property type="component" value="Unassembled WGS sequence"/>
</dbReference>
<gene>
    <name evidence="8" type="primary">106092376</name>
</gene>
<proteinExistence type="inferred from homology"/>
<evidence type="ECO:0000256" key="1">
    <source>
        <dbReference type="ARBA" id="ARBA00007664"/>
    </source>
</evidence>
<sequence>MKVLLLAFAILYFSSYPVQGILRSKHAWEDEVYFMVTLYDKVNGTFICGGVIIDHEWVLTAASCAQNAQGMWAVAGSYYRPTISSTKWQRPTVDYGIVHEKYIKGEPHYDLALLHISEPYVWTEGVRPVAMPQPGESPSGQVDFFGWGQVTIGFPATSLATGVEVMRVPVLDWHECRDLLPKNLVWDDRMVCTEQMPRQSFCKEDIGGPIVVNRGRDELAMLVGIAVWSYLPCGMIQYPNVYSQVSLYLDWIEANTRGNKRF</sequence>
<dbReference type="InterPro" id="IPR050430">
    <property type="entry name" value="Peptidase_S1"/>
</dbReference>
<evidence type="ECO:0000256" key="5">
    <source>
        <dbReference type="ARBA" id="ARBA00023157"/>
    </source>
</evidence>
<keyword evidence="9" id="KW-1185">Reference proteome</keyword>
<accession>A0A1I8PAZ9</accession>
<dbReference type="VEuPathDB" id="VectorBase:SCAU006399"/>
<protein>
    <recommendedName>
        <fullName evidence="7">Peptidase S1 domain-containing protein</fullName>
    </recommendedName>
</protein>
<dbReference type="SUPFAM" id="SSF50494">
    <property type="entry name" value="Trypsin-like serine proteases"/>
    <property type="match status" value="1"/>
</dbReference>
<dbReference type="Gene3D" id="2.40.10.10">
    <property type="entry name" value="Trypsin-like serine proteases"/>
    <property type="match status" value="1"/>
</dbReference>
<keyword evidence="4" id="KW-0720">Serine protease</keyword>
<dbReference type="SMART" id="SM00020">
    <property type="entry name" value="Tryp_SPc"/>
    <property type="match status" value="1"/>
</dbReference>
<dbReference type="AlphaFoldDB" id="A0A1I8PAZ9"/>
<dbReference type="GO" id="GO:0004252">
    <property type="term" value="F:serine-type endopeptidase activity"/>
    <property type="evidence" value="ECO:0007669"/>
    <property type="project" value="InterPro"/>
</dbReference>
<dbReference type="Pfam" id="PF00089">
    <property type="entry name" value="Trypsin"/>
    <property type="match status" value="1"/>
</dbReference>
<dbReference type="InterPro" id="IPR001254">
    <property type="entry name" value="Trypsin_dom"/>
</dbReference>
<feature type="signal peptide" evidence="6">
    <location>
        <begin position="1"/>
        <end position="20"/>
    </location>
</feature>
<keyword evidence="3" id="KW-0378">Hydrolase</keyword>
<organism evidence="8 9">
    <name type="scientific">Stomoxys calcitrans</name>
    <name type="common">Stable fly</name>
    <name type="synonym">Conops calcitrans</name>
    <dbReference type="NCBI Taxonomy" id="35570"/>
    <lineage>
        <taxon>Eukaryota</taxon>
        <taxon>Metazoa</taxon>
        <taxon>Ecdysozoa</taxon>
        <taxon>Arthropoda</taxon>
        <taxon>Hexapoda</taxon>
        <taxon>Insecta</taxon>
        <taxon>Pterygota</taxon>
        <taxon>Neoptera</taxon>
        <taxon>Endopterygota</taxon>
        <taxon>Diptera</taxon>
        <taxon>Brachycera</taxon>
        <taxon>Muscomorpha</taxon>
        <taxon>Muscoidea</taxon>
        <taxon>Muscidae</taxon>
        <taxon>Stomoxys</taxon>
    </lineage>
</organism>
<dbReference type="PROSITE" id="PS50240">
    <property type="entry name" value="TRYPSIN_DOM"/>
    <property type="match status" value="1"/>
</dbReference>
<evidence type="ECO:0000256" key="2">
    <source>
        <dbReference type="ARBA" id="ARBA00022670"/>
    </source>
</evidence>
<feature type="domain" description="Peptidase S1" evidence="7">
    <location>
        <begin position="21"/>
        <end position="257"/>
    </location>
</feature>
<dbReference type="PRINTS" id="PR00722">
    <property type="entry name" value="CHYMOTRYPSIN"/>
</dbReference>
<dbReference type="InterPro" id="IPR043504">
    <property type="entry name" value="Peptidase_S1_PA_chymotrypsin"/>
</dbReference>
<dbReference type="CDD" id="cd00190">
    <property type="entry name" value="Tryp_SPc"/>
    <property type="match status" value="1"/>
</dbReference>
<evidence type="ECO:0000313" key="9">
    <source>
        <dbReference type="Proteomes" id="UP000095300"/>
    </source>
</evidence>
<evidence type="ECO:0000256" key="4">
    <source>
        <dbReference type="ARBA" id="ARBA00022825"/>
    </source>
</evidence>
<comment type="similarity">
    <text evidence="1">Belongs to the peptidase S1 family.</text>
</comment>
<evidence type="ECO:0000259" key="7">
    <source>
        <dbReference type="PROSITE" id="PS50240"/>
    </source>
</evidence>
<evidence type="ECO:0000256" key="3">
    <source>
        <dbReference type="ARBA" id="ARBA00022801"/>
    </source>
</evidence>
<dbReference type="InterPro" id="IPR009003">
    <property type="entry name" value="Peptidase_S1_PA"/>
</dbReference>
<evidence type="ECO:0000313" key="8">
    <source>
        <dbReference type="EnsemblMetazoa" id="SCAU006399-PA"/>
    </source>
</evidence>
<dbReference type="STRING" id="35570.A0A1I8PAZ9"/>
<dbReference type="InterPro" id="IPR001314">
    <property type="entry name" value="Peptidase_S1A"/>
</dbReference>
<keyword evidence="2" id="KW-0645">Protease</keyword>
<keyword evidence="5" id="KW-1015">Disulfide bond</keyword>
<feature type="chain" id="PRO_5009326309" description="Peptidase S1 domain-containing protein" evidence="6">
    <location>
        <begin position="21"/>
        <end position="262"/>
    </location>
</feature>
<name>A0A1I8PAZ9_STOCA</name>
<reference evidence="8" key="1">
    <citation type="submission" date="2020-05" db="UniProtKB">
        <authorList>
            <consortium name="EnsemblMetazoa"/>
        </authorList>
    </citation>
    <scope>IDENTIFICATION</scope>
    <source>
        <strain evidence="8">USDA</strain>
    </source>
</reference>
<keyword evidence="6" id="KW-0732">Signal</keyword>
<dbReference type="EnsemblMetazoa" id="SCAU006399-RA">
    <property type="protein sequence ID" value="SCAU006399-PA"/>
    <property type="gene ID" value="SCAU006399"/>
</dbReference>
<evidence type="ECO:0000256" key="6">
    <source>
        <dbReference type="SAM" id="SignalP"/>
    </source>
</evidence>
<dbReference type="FunFam" id="2.40.10.10:FF:000068">
    <property type="entry name" value="transmembrane protease serine 2"/>
    <property type="match status" value="1"/>
</dbReference>
<dbReference type="PANTHER" id="PTHR24276:SF95">
    <property type="entry name" value="PEPTIDASE S1 DOMAIN-CONTAINING PROTEIN"/>
    <property type="match status" value="1"/>
</dbReference>
<dbReference type="PANTHER" id="PTHR24276">
    <property type="entry name" value="POLYSERASE-RELATED"/>
    <property type="match status" value="1"/>
</dbReference>